<feature type="chain" id="PRO_5036266917" description="Ricin B lectin domain-containing protein" evidence="1">
    <location>
        <begin position="19"/>
        <end position="181"/>
    </location>
</feature>
<dbReference type="EMBL" id="JACAZI010000002">
    <property type="protein sequence ID" value="KAF7369173.1"/>
    <property type="molecule type" value="Genomic_DNA"/>
</dbReference>
<evidence type="ECO:0000313" key="2">
    <source>
        <dbReference type="EMBL" id="KAF7324385.1"/>
    </source>
</evidence>
<proteinExistence type="predicted"/>
<feature type="signal peptide" evidence="1">
    <location>
        <begin position="1"/>
        <end position="18"/>
    </location>
</feature>
<protein>
    <recommendedName>
        <fullName evidence="5">Ricin B lectin domain-containing protein</fullName>
    </recommendedName>
</protein>
<keyword evidence="4" id="KW-1185">Reference proteome</keyword>
<accession>A0A8H6YZ46</accession>
<reference evidence="3" key="1">
    <citation type="submission" date="2020-05" db="EMBL/GenBank/DDBJ databases">
        <title>Mycena genomes resolve the evolution of fungal bioluminescence.</title>
        <authorList>
            <person name="Tsai I.J."/>
        </authorList>
    </citation>
    <scope>NUCLEOTIDE SEQUENCE</scope>
    <source>
        <strain evidence="3">CCC161011</strain>
    </source>
</reference>
<dbReference type="AlphaFoldDB" id="A0A8H6YZ46"/>
<dbReference type="EMBL" id="JACAZI010000061">
    <property type="protein sequence ID" value="KAF7324385.1"/>
    <property type="molecule type" value="Genomic_DNA"/>
</dbReference>
<dbReference type="OrthoDB" id="2920504at2759"/>
<comment type="caution">
    <text evidence="3">The sequence shown here is derived from an EMBL/GenBank/DDBJ whole genome shotgun (WGS) entry which is preliminary data.</text>
</comment>
<evidence type="ECO:0000256" key="1">
    <source>
        <dbReference type="SAM" id="SignalP"/>
    </source>
</evidence>
<evidence type="ECO:0008006" key="5">
    <source>
        <dbReference type="Google" id="ProtNLM"/>
    </source>
</evidence>
<evidence type="ECO:0000313" key="4">
    <source>
        <dbReference type="Proteomes" id="UP000620124"/>
    </source>
</evidence>
<gene>
    <name evidence="3" type="ORF">MVEN_00244500</name>
    <name evidence="2" type="ORF">MVEN_02646300</name>
</gene>
<keyword evidence="1" id="KW-0732">Signal</keyword>
<evidence type="ECO:0000313" key="3">
    <source>
        <dbReference type="EMBL" id="KAF7369173.1"/>
    </source>
</evidence>
<name>A0A8H6YZ46_9AGAR</name>
<dbReference type="Proteomes" id="UP000620124">
    <property type="component" value="Unassembled WGS sequence"/>
</dbReference>
<organism evidence="3 4">
    <name type="scientific">Mycena venus</name>
    <dbReference type="NCBI Taxonomy" id="2733690"/>
    <lineage>
        <taxon>Eukaryota</taxon>
        <taxon>Fungi</taxon>
        <taxon>Dikarya</taxon>
        <taxon>Basidiomycota</taxon>
        <taxon>Agaricomycotina</taxon>
        <taxon>Agaricomycetes</taxon>
        <taxon>Agaricomycetidae</taxon>
        <taxon>Agaricales</taxon>
        <taxon>Marasmiineae</taxon>
        <taxon>Mycenaceae</taxon>
        <taxon>Mycena</taxon>
    </lineage>
</organism>
<sequence>MFSLASITIACILSVVSGTPLARQATCSPNFEGAGVSIITGDAEWTVSPVVAGTPLKKDGDPFPPNSTANWHVEQTGSANPTYIVKAISNNELVVDVVDSELTLEQIDASKQTQIWEIQCKQCLSGASSTPGGGEFASGCSIKSVPSGLCATLEMGSEFLGLTDCNPVVAQTFNFWTATSA</sequence>